<dbReference type="EMBL" id="QGNW01001103">
    <property type="protein sequence ID" value="RVW55950.1"/>
    <property type="molecule type" value="Genomic_DNA"/>
</dbReference>
<protein>
    <recommendedName>
        <fullName evidence="3">DUF4283 domain-containing protein</fullName>
    </recommendedName>
</protein>
<comment type="caution">
    <text evidence="1">The sequence shown here is derived from an EMBL/GenBank/DDBJ whole genome shotgun (WGS) entry which is preliminary data.</text>
</comment>
<dbReference type="Proteomes" id="UP000288805">
    <property type="component" value="Unassembled WGS sequence"/>
</dbReference>
<accession>A0A438F7E7</accession>
<evidence type="ECO:0000313" key="2">
    <source>
        <dbReference type="Proteomes" id="UP000288805"/>
    </source>
</evidence>
<proteinExistence type="predicted"/>
<organism evidence="1 2">
    <name type="scientific">Vitis vinifera</name>
    <name type="common">Grape</name>
    <dbReference type="NCBI Taxonomy" id="29760"/>
    <lineage>
        <taxon>Eukaryota</taxon>
        <taxon>Viridiplantae</taxon>
        <taxon>Streptophyta</taxon>
        <taxon>Embryophyta</taxon>
        <taxon>Tracheophyta</taxon>
        <taxon>Spermatophyta</taxon>
        <taxon>Magnoliopsida</taxon>
        <taxon>eudicotyledons</taxon>
        <taxon>Gunneridae</taxon>
        <taxon>Pentapetalae</taxon>
        <taxon>rosids</taxon>
        <taxon>Vitales</taxon>
        <taxon>Vitaceae</taxon>
        <taxon>Viteae</taxon>
        <taxon>Vitis</taxon>
    </lineage>
</organism>
<name>A0A438F7E7_VITVI</name>
<gene>
    <name evidence="1" type="ORF">CK203_078805</name>
</gene>
<dbReference type="PANTHER" id="PTHR34427">
    <property type="entry name" value="DUF4283 DOMAIN PROTEIN"/>
    <property type="match status" value="1"/>
</dbReference>
<dbReference type="PANTHER" id="PTHR34427:SF5">
    <property type="entry name" value="DUF4283 DOMAIN-CONTAINING PROTEIN"/>
    <property type="match status" value="1"/>
</dbReference>
<sequence>MWSREVFKKIGDGCGGFIVVDEDIAFFTKLQWARILVKLEGKELPSSLEIVVVLASTICLAGSSKEAGKTEKWDSDLIPKCKGGRVREDDIFLKSLGGCNGGLERGRKGKARLGSMEAQSVFGP</sequence>
<dbReference type="AlphaFoldDB" id="A0A438F7E7"/>
<reference evidence="1 2" key="1">
    <citation type="journal article" date="2018" name="PLoS Genet.">
        <title>Population sequencing reveals clonal diversity and ancestral inbreeding in the grapevine cultivar Chardonnay.</title>
        <authorList>
            <person name="Roach M.J."/>
            <person name="Johnson D.L."/>
            <person name="Bohlmann J."/>
            <person name="van Vuuren H.J."/>
            <person name="Jones S.J."/>
            <person name="Pretorius I.S."/>
            <person name="Schmidt S.A."/>
            <person name="Borneman A.R."/>
        </authorList>
    </citation>
    <scope>NUCLEOTIDE SEQUENCE [LARGE SCALE GENOMIC DNA]</scope>
    <source>
        <strain evidence="2">cv. Chardonnay</strain>
        <tissue evidence="1">Leaf</tissue>
    </source>
</reference>
<evidence type="ECO:0008006" key="3">
    <source>
        <dbReference type="Google" id="ProtNLM"/>
    </source>
</evidence>
<evidence type="ECO:0000313" key="1">
    <source>
        <dbReference type="EMBL" id="RVW55950.1"/>
    </source>
</evidence>